<name>A0A6V7WHW1_MELEN</name>
<comment type="caution">
    <text evidence="1">The sequence shown here is derived from an EMBL/GenBank/DDBJ whole genome shotgun (WGS) entry which is preliminary data.</text>
</comment>
<gene>
    <name evidence="1" type="ORF">MENT_LOCUS39077</name>
</gene>
<proteinExistence type="predicted"/>
<accession>A0A6V7WHW1</accession>
<reference evidence="1 2" key="1">
    <citation type="submission" date="2020-08" db="EMBL/GenBank/DDBJ databases">
        <authorList>
            <person name="Koutsovoulos G."/>
            <person name="Danchin GJ E."/>
        </authorList>
    </citation>
    <scope>NUCLEOTIDE SEQUENCE [LARGE SCALE GENOMIC DNA]</scope>
</reference>
<protein>
    <submittedName>
        <fullName evidence="1">Uncharacterized protein</fullName>
    </submittedName>
</protein>
<sequence length="890" mass="101385">MAEFPKIEAPFIGYISETKRQSDLDPTTFDVEMKNIGYYEHLPTSIIEEKHGKLEKFTQFFKGTKNVGDFPLDSEPYSGPIASTNTMTESKTEPLHSLVSVYSSGRYDEAPSEIPPKIIKQTEIETQFATKVQAELEGIPLDIEKKHVGYYDQLSLASSMDEKKKPGRLEKLTKLFKRSKNEGEFPFDSEPFVGEIKGTQKMSELATEPIHSMVSIYSSGRSDEVRTTKITEFPVNEAPFVGNVHEVIRHSEIETSPLEVEAQHNHLLVMFMRIDFSLNWELPLDVEKKHLGYYESLTKTSEYPKHEEPFIGHIYSLQQNEVESVPLEVEHKHIGYYDHLPSDEEKKPGALEKLTKLFKGSKTEGEFPVDSEPYFGPLKETKVVSEATGEPIHSLVSVYSSGRSDEIPTARIPTESVEEPSAHYLFETERNSDLPEYQLNNLVNVYSSGHSDETKITKFPINEAPFVGNVHEIKRQECETLPLEFEMKNVGYYEHLPSVTTEEGKKPGLLDKITHLFKEDVRSDYPQVTAPFSGHVFETNHPTELYASQIEQHVNVYSSGRSDEIPKTTEYPIETSYSGHVSESKRLPEIDSVPLEIENKHIGYYENLPTTAEHSEKKLGTLEKLTHFLKGSKTTEEFPFDSEPYVGTMQRIEATSEAPNEPIHAFVSVYSSGRSDEVQKTKTTEFPINEAPFVDYVPESKLHSGIEHIPLDLEKKHVGYYEQLPSTSSKTFEYPKHDEPFIGHIHSLQLNEVETVPIEVENKHIGYYEHLLPTNDEEKKPGALEKLSKLFKGSKTDGDYPSDSEPYIGQISTTNILPELPEQSLHSFANVYSSGRSDEIPSKQFPEHPNLKRYSLEIFLRQNKFPNFKPSHWIYKISMLVTMKNCPLPQ</sequence>
<dbReference type="OrthoDB" id="5872237at2759"/>
<dbReference type="AlphaFoldDB" id="A0A6V7WHW1"/>
<organism evidence="1 2">
    <name type="scientific">Meloidogyne enterolobii</name>
    <name type="common">Root-knot nematode worm</name>
    <name type="synonym">Meloidogyne mayaguensis</name>
    <dbReference type="NCBI Taxonomy" id="390850"/>
    <lineage>
        <taxon>Eukaryota</taxon>
        <taxon>Metazoa</taxon>
        <taxon>Ecdysozoa</taxon>
        <taxon>Nematoda</taxon>
        <taxon>Chromadorea</taxon>
        <taxon>Rhabditida</taxon>
        <taxon>Tylenchina</taxon>
        <taxon>Tylenchomorpha</taxon>
        <taxon>Tylenchoidea</taxon>
        <taxon>Meloidogynidae</taxon>
        <taxon>Meloidogyninae</taxon>
        <taxon>Meloidogyne</taxon>
    </lineage>
</organism>
<evidence type="ECO:0000313" key="2">
    <source>
        <dbReference type="Proteomes" id="UP000580250"/>
    </source>
</evidence>
<evidence type="ECO:0000313" key="1">
    <source>
        <dbReference type="EMBL" id="CAD2186570.1"/>
    </source>
</evidence>
<dbReference type="EMBL" id="CAJEWN010000594">
    <property type="protein sequence ID" value="CAD2186570.1"/>
    <property type="molecule type" value="Genomic_DNA"/>
</dbReference>
<dbReference type="Proteomes" id="UP000580250">
    <property type="component" value="Unassembled WGS sequence"/>
</dbReference>